<dbReference type="EMBL" id="JABBVZ010000004">
    <property type="protein sequence ID" value="NMP21116.1"/>
    <property type="molecule type" value="Genomic_DNA"/>
</dbReference>
<dbReference type="PANTHER" id="PTHR13847">
    <property type="entry name" value="SARCOSINE DEHYDROGENASE-RELATED"/>
    <property type="match status" value="1"/>
</dbReference>
<evidence type="ECO:0000259" key="1">
    <source>
        <dbReference type="Pfam" id="PF01266"/>
    </source>
</evidence>
<proteinExistence type="predicted"/>
<gene>
    <name evidence="2" type="ORF">HIJ39_01925</name>
</gene>
<reference evidence="2 3" key="1">
    <citation type="submission" date="2020-04" db="EMBL/GenBank/DDBJ databases">
        <authorList>
            <person name="Zhang R."/>
            <person name="Schippers A."/>
        </authorList>
    </citation>
    <scope>NUCLEOTIDE SEQUENCE [LARGE SCALE GENOMIC DNA]</scope>
    <source>
        <strain evidence="2 3">DSM 109850</strain>
    </source>
</reference>
<dbReference type="GO" id="GO:0005737">
    <property type="term" value="C:cytoplasm"/>
    <property type="evidence" value="ECO:0007669"/>
    <property type="project" value="TreeGrafter"/>
</dbReference>
<comment type="caution">
    <text evidence="2">The sequence shown here is derived from an EMBL/GenBank/DDBJ whole genome shotgun (WGS) entry which is preliminary data.</text>
</comment>
<dbReference type="Gene3D" id="3.50.50.60">
    <property type="entry name" value="FAD/NAD(P)-binding domain"/>
    <property type="match status" value="1"/>
</dbReference>
<evidence type="ECO:0000313" key="2">
    <source>
        <dbReference type="EMBL" id="NMP21116.1"/>
    </source>
</evidence>
<evidence type="ECO:0000313" key="3">
    <source>
        <dbReference type="Proteomes" id="UP000533476"/>
    </source>
</evidence>
<protein>
    <submittedName>
        <fullName evidence="2">FAD-binding oxidoreductase</fullName>
    </submittedName>
</protein>
<dbReference type="Proteomes" id="UP000533476">
    <property type="component" value="Unassembled WGS sequence"/>
</dbReference>
<dbReference type="PANTHER" id="PTHR13847:SF281">
    <property type="entry name" value="FAD DEPENDENT OXIDOREDUCTASE DOMAIN-CONTAINING PROTEIN"/>
    <property type="match status" value="1"/>
</dbReference>
<dbReference type="Gene3D" id="3.30.9.10">
    <property type="entry name" value="D-Amino Acid Oxidase, subunit A, domain 2"/>
    <property type="match status" value="1"/>
</dbReference>
<organism evidence="2 3">
    <name type="scientific">Sulfobacillus harzensis</name>
    <dbReference type="NCBI Taxonomy" id="2729629"/>
    <lineage>
        <taxon>Bacteria</taxon>
        <taxon>Bacillati</taxon>
        <taxon>Bacillota</taxon>
        <taxon>Clostridia</taxon>
        <taxon>Eubacteriales</taxon>
        <taxon>Clostridiales Family XVII. Incertae Sedis</taxon>
        <taxon>Sulfobacillus</taxon>
    </lineage>
</organism>
<dbReference type="AlphaFoldDB" id="A0A7Y0L1N6"/>
<dbReference type="Pfam" id="PF01266">
    <property type="entry name" value="DAO"/>
    <property type="match status" value="1"/>
</dbReference>
<dbReference type="SUPFAM" id="SSF51905">
    <property type="entry name" value="FAD/NAD(P)-binding domain"/>
    <property type="match status" value="1"/>
</dbReference>
<accession>A0A7Y0L1N6</accession>
<dbReference type="RefSeq" id="WP_169096138.1">
    <property type="nucleotide sequence ID" value="NZ_JABBVZ010000004.1"/>
</dbReference>
<sequence length="419" mass="45379">MQSFWQASSRVAPPDCPPLDGSQSVDVAVVGGGFTGLASAYFLSRNGAAVAVLEAEEPGFGASGRNGGQVLSGWPVEMIAIKEKLGRDVARALWDISEAALARVREVVEKETIDCRLETPGHLEAADSPAKLAFLQSEGELLSTWTPGRLECWDASRVQAALGTNVYVGGLYDPESMAFHPLDYVRGLARAAQVQGVRIYGHTAVARIQRRSDGWELQTSGGGTITCQELVLATNAYPPADAHWLKGRILPVTSTQLAVQVPPDVSLPRDLPTVSDTKRDLNYYRRFGDMFLFGGRASQADLASGRFTRLHEAMLRMFPQLEGATVMQQWSGRIALSADFIPHAGKSPEGYWTAGGYTGHGAALSTELGYLLAGAIAGHPDPAWLTLIDIPWRRFPLSPLLGRVLPTLFRVMDLTHSRR</sequence>
<dbReference type="InterPro" id="IPR006076">
    <property type="entry name" value="FAD-dep_OxRdtase"/>
</dbReference>
<dbReference type="InterPro" id="IPR036188">
    <property type="entry name" value="FAD/NAD-bd_sf"/>
</dbReference>
<keyword evidence="3" id="KW-1185">Reference proteome</keyword>
<name>A0A7Y0L1N6_9FIRM</name>
<feature type="domain" description="FAD dependent oxidoreductase" evidence="1">
    <location>
        <begin position="26"/>
        <end position="373"/>
    </location>
</feature>